<evidence type="ECO:0000313" key="4">
    <source>
        <dbReference type="Proteomes" id="UP000076858"/>
    </source>
</evidence>
<evidence type="ECO:0000256" key="1">
    <source>
        <dbReference type="SAM" id="MobiDB-lite"/>
    </source>
</evidence>
<dbReference type="AlphaFoldDB" id="A0A164P164"/>
<feature type="domain" description="Ty3 transposon capsid-like protein" evidence="2">
    <location>
        <begin position="67"/>
        <end position="172"/>
    </location>
</feature>
<dbReference type="Pfam" id="PF13975">
    <property type="entry name" value="gag-asp_proteas"/>
    <property type="match status" value="1"/>
</dbReference>
<feature type="compositionally biased region" description="Basic and acidic residues" evidence="1">
    <location>
        <begin position="313"/>
        <end position="365"/>
    </location>
</feature>
<dbReference type="Proteomes" id="UP000076858">
    <property type="component" value="Unassembled WGS sequence"/>
</dbReference>
<evidence type="ECO:0000259" key="2">
    <source>
        <dbReference type="Pfam" id="PF19259"/>
    </source>
</evidence>
<dbReference type="GO" id="GO:0004190">
    <property type="term" value="F:aspartic-type endopeptidase activity"/>
    <property type="evidence" value="ECO:0007669"/>
    <property type="project" value="InterPro"/>
</dbReference>
<dbReference type="InterPro" id="IPR021109">
    <property type="entry name" value="Peptidase_aspartic_dom_sf"/>
</dbReference>
<evidence type="ECO:0000313" key="3">
    <source>
        <dbReference type="EMBL" id="KZS06421.1"/>
    </source>
</evidence>
<dbReference type="InterPro" id="IPR001969">
    <property type="entry name" value="Aspartic_peptidase_AS"/>
</dbReference>
<organism evidence="3 4">
    <name type="scientific">Daphnia magna</name>
    <dbReference type="NCBI Taxonomy" id="35525"/>
    <lineage>
        <taxon>Eukaryota</taxon>
        <taxon>Metazoa</taxon>
        <taxon>Ecdysozoa</taxon>
        <taxon>Arthropoda</taxon>
        <taxon>Crustacea</taxon>
        <taxon>Branchiopoda</taxon>
        <taxon>Diplostraca</taxon>
        <taxon>Cladocera</taxon>
        <taxon>Anomopoda</taxon>
        <taxon>Daphniidae</taxon>
        <taxon>Daphnia</taxon>
    </lineage>
</organism>
<accession>A0A164P164</accession>
<reference evidence="3 4" key="1">
    <citation type="submission" date="2016-03" db="EMBL/GenBank/DDBJ databases">
        <title>EvidentialGene: Evidence-directed Construction of Genes on Genomes.</title>
        <authorList>
            <person name="Gilbert D.G."/>
            <person name="Choi J.-H."/>
            <person name="Mockaitis K."/>
            <person name="Colbourne J."/>
            <person name="Pfrender M."/>
        </authorList>
    </citation>
    <scope>NUCLEOTIDE SEQUENCE [LARGE SCALE GENOMIC DNA]</scope>
    <source>
        <strain evidence="3 4">Xinb3</strain>
        <tissue evidence="3">Complete organism</tissue>
    </source>
</reference>
<gene>
    <name evidence="3" type="ORF">APZ42_030136</name>
</gene>
<dbReference type="OrthoDB" id="6385111at2759"/>
<dbReference type="EMBL" id="LRGB01002735">
    <property type="protein sequence ID" value="KZS06421.1"/>
    <property type="molecule type" value="Genomic_DNA"/>
</dbReference>
<dbReference type="Gene3D" id="2.40.70.10">
    <property type="entry name" value="Acid Proteases"/>
    <property type="match status" value="1"/>
</dbReference>
<feature type="region of interest" description="Disordered" evidence="1">
    <location>
        <begin position="292"/>
        <end position="409"/>
    </location>
</feature>
<feature type="compositionally biased region" description="Acidic residues" evidence="1">
    <location>
        <begin position="1"/>
        <end position="10"/>
    </location>
</feature>
<sequence>MDVTHDDEDISEKTFANTHKKNPKDDDIPATEQDDENAKKVNRYFTQPIVKALGELFSREDKKAIPIFKGKSTDKLISEWLRGAEHEVRDNEWDDNQKIRFFSDRLKGEAFEWHENYAEEEGDDLNYQDWKEALITRFQNTYDLATLKKKLSKLTQKPEENCRGFVSRLNNLYDTIAGKEERADHNQTIIEEQLLNKVKKMRDHRKSKILLQGLLPKYKTELYLRMPENTEDFDALCKQLFISEKILHTKEATDDKEMSAVIAGITHHEKQQDDKIQLLEQKLSEALSELKCTNTKRGSPQENDVAIAATDQNENRRPRPSERYSRSRDSRVRFADSHNSRESSRERSLSRNRDNSPYRRDENSSGRRNYNPSGYRQTRFPSHQRPPYRNDYRNRQGNYNGPNNYRQQARSDVEVEIPKLIRIPVRIFNKEILALVDTGAAASLVSSKILDTLECNENLKQVENANPPIFRTVSGQELKSIGKFEFSVIINDNHIINHHFYVMNNLNEQCILGLDFLSNNNVKINTRNRQICYDHFGVEHNFGSNTMPI</sequence>
<dbReference type="STRING" id="35525.A0A164P164"/>
<dbReference type="InterPro" id="IPR045358">
    <property type="entry name" value="Ty3_capsid"/>
</dbReference>
<dbReference type="PANTHER" id="PTHR33223:SF6">
    <property type="entry name" value="CCHC-TYPE DOMAIN-CONTAINING PROTEIN"/>
    <property type="match status" value="1"/>
</dbReference>
<dbReference type="GO" id="GO:0006508">
    <property type="term" value="P:proteolysis"/>
    <property type="evidence" value="ECO:0007669"/>
    <property type="project" value="InterPro"/>
</dbReference>
<name>A0A164P164_9CRUS</name>
<proteinExistence type="predicted"/>
<dbReference type="CDD" id="cd00303">
    <property type="entry name" value="retropepsin_like"/>
    <property type="match status" value="1"/>
</dbReference>
<feature type="compositionally biased region" description="Polar residues" evidence="1">
    <location>
        <begin position="366"/>
        <end position="381"/>
    </location>
</feature>
<protein>
    <recommendedName>
        <fullName evidence="2">Ty3 transposon capsid-like protein domain-containing protein</fullName>
    </recommendedName>
</protein>
<dbReference type="Pfam" id="PF19259">
    <property type="entry name" value="Ty3_capsid"/>
    <property type="match status" value="1"/>
</dbReference>
<keyword evidence="4" id="KW-1185">Reference proteome</keyword>
<feature type="region of interest" description="Disordered" evidence="1">
    <location>
        <begin position="1"/>
        <end position="40"/>
    </location>
</feature>
<comment type="caution">
    <text evidence="3">The sequence shown here is derived from an EMBL/GenBank/DDBJ whole genome shotgun (WGS) entry which is preliminary data.</text>
</comment>
<dbReference type="PROSITE" id="PS00141">
    <property type="entry name" value="ASP_PROTEASE"/>
    <property type="match status" value="1"/>
</dbReference>
<feature type="compositionally biased region" description="Polar residues" evidence="1">
    <location>
        <begin position="395"/>
        <end position="408"/>
    </location>
</feature>
<feature type="compositionally biased region" description="Polar residues" evidence="1">
    <location>
        <begin position="292"/>
        <end position="302"/>
    </location>
</feature>
<dbReference type="PANTHER" id="PTHR33223">
    <property type="entry name" value="CCHC-TYPE DOMAIN-CONTAINING PROTEIN"/>
    <property type="match status" value="1"/>
</dbReference>
<dbReference type="SUPFAM" id="SSF50630">
    <property type="entry name" value="Acid proteases"/>
    <property type="match status" value="1"/>
</dbReference>